<dbReference type="InterPro" id="IPR035965">
    <property type="entry name" value="PAS-like_dom_sf"/>
</dbReference>
<proteinExistence type="predicted"/>
<dbReference type="AlphaFoldDB" id="A0A5S9M6P9"/>
<evidence type="ECO:0008006" key="3">
    <source>
        <dbReference type="Google" id="ProtNLM"/>
    </source>
</evidence>
<reference evidence="1 2" key="1">
    <citation type="submission" date="2019-12" db="EMBL/GenBank/DDBJ databases">
        <title>Full genome sequence of a Bacillus safensis strain isolated from commercially available natto in Indonesia.</title>
        <authorList>
            <person name="Yoshida M."/>
            <person name="Uomi M."/>
            <person name="Waturangi D."/>
            <person name="Ekaputri J.J."/>
            <person name="Setiamarga D.H.E."/>
        </authorList>
    </citation>
    <scope>NUCLEOTIDE SEQUENCE [LARGE SCALE GENOMIC DNA]</scope>
    <source>
        <strain evidence="1 2">IDN1</strain>
    </source>
</reference>
<accession>A0A5S9M6P9</accession>
<dbReference type="EMBL" id="AP021906">
    <property type="protein sequence ID" value="BBP88793.1"/>
    <property type="molecule type" value="Genomic_DNA"/>
</dbReference>
<evidence type="ECO:0000313" key="2">
    <source>
        <dbReference type="Proteomes" id="UP000464658"/>
    </source>
</evidence>
<dbReference type="SUPFAM" id="SSF55785">
    <property type="entry name" value="PYP-like sensor domain (PAS domain)"/>
    <property type="match status" value="1"/>
</dbReference>
<organism evidence="1 2">
    <name type="scientific">Bacillus safensis</name>
    <dbReference type="NCBI Taxonomy" id="561879"/>
    <lineage>
        <taxon>Bacteria</taxon>
        <taxon>Bacillati</taxon>
        <taxon>Bacillota</taxon>
        <taxon>Bacilli</taxon>
        <taxon>Bacillales</taxon>
        <taxon>Bacillaceae</taxon>
        <taxon>Bacillus</taxon>
    </lineage>
</organism>
<evidence type="ECO:0000313" key="1">
    <source>
        <dbReference type="EMBL" id="BBP88793.1"/>
    </source>
</evidence>
<sequence length="102" mass="12080">MLTRSIFFRKGTLKREISIQLENGETKYIEFVAEHDTMSQQYIVVMRDISSKKILERERSMNEQLFKDLFDRAIDGMVIFDQDGCMIDANHSFCQSFELQKD</sequence>
<name>A0A5S9M6P9_BACIA</name>
<gene>
    <name evidence="1" type="ORF">BsIDN1_24110</name>
</gene>
<dbReference type="Gene3D" id="3.30.450.20">
    <property type="entry name" value="PAS domain"/>
    <property type="match status" value="1"/>
</dbReference>
<protein>
    <recommendedName>
        <fullName evidence="3">PAS domain-containing protein</fullName>
    </recommendedName>
</protein>
<dbReference type="Proteomes" id="UP000464658">
    <property type="component" value="Chromosome"/>
</dbReference>